<feature type="domain" description="Amidohydrolase-related" evidence="2">
    <location>
        <begin position="91"/>
        <end position="277"/>
    </location>
</feature>
<dbReference type="InterPro" id="IPR032466">
    <property type="entry name" value="Metal_Hydrolase"/>
</dbReference>
<dbReference type="Proteomes" id="UP000680038">
    <property type="component" value="Unassembled WGS sequence"/>
</dbReference>
<accession>A0A916NE22</accession>
<sequence length="291" mass="32421">MALPSPENYGLPGFSELKEYRIWDTHYHGYMTGGDPVQQNDEMLFYVKRMGIERVVSVDIGGTLAKPLIPMPYDVAKRSFLEKNRSFFSGIIPIDPGFPEESCRKMEEWIENGPCIGIKYVGGNQLGVTCDHPNNDMIIEKAVSLKAVIYIHTWIKTGGPANVIGGDNLPGESAPWHVARLAKRFPQVNMICGHAGGDWELGARAIRANENVYFEFSGADPQSGSVDLAVKELGTDRIVWGGHGPSRSYSTELAKILDADLKFEERKKLFGGNYRRLAKNIFEKKGWALKL</sequence>
<name>A0A916NE22_9BACT</name>
<evidence type="ECO:0000256" key="1">
    <source>
        <dbReference type="ARBA" id="ARBA00023239"/>
    </source>
</evidence>
<protein>
    <recommendedName>
        <fullName evidence="2">Amidohydrolase-related domain-containing protein</fullName>
    </recommendedName>
</protein>
<evidence type="ECO:0000313" key="3">
    <source>
        <dbReference type="EMBL" id="CAG5016910.1"/>
    </source>
</evidence>
<dbReference type="Pfam" id="PF04909">
    <property type="entry name" value="Amidohydro_2"/>
    <property type="match status" value="1"/>
</dbReference>
<dbReference type="GO" id="GO:0016787">
    <property type="term" value="F:hydrolase activity"/>
    <property type="evidence" value="ECO:0007669"/>
    <property type="project" value="InterPro"/>
</dbReference>
<dbReference type="EMBL" id="CAJRAF010000004">
    <property type="protein sequence ID" value="CAG5016910.1"/>
    <property type="molecule type" value="Genomic_DNA"/>
</dbReference>
<reference evidence="3" key="1">
    <citation type="submission" date="2021-04" db="EMBL/GenBank/DDBJ databases">
        <authorList>
            <person name="Rodrigo-Torres L."/>
            <person name="Arahal R. D."/>
            <person name="Lucena T."/>
        </authorList>
    </citation>
    <scope>NUCLEOTIDE SEQUENCE</scope>
    <source>
        <strain evidence="3">CECT 9275</strain>
    </source>
</reference>
<proteinExistence type="predicted"/>
<keyword evidence="1" id="KW-0456">Lyase</keyword>
<keyword evidence="4" id="KW-1185">Reference proteome</keyword>
<organism evidence="3 4">
    <name type="scientific">Dyadobacter helix</name>
    <dbReference type="NCBI Taxonomy" id="2822344"/>
    <lineage>
        <taxon>Bacteria</taxon>
        <taxon>Pseudomonadati</taxon>
        <taxon>Bacteroidota</taxon>
        <taxon>Cytophagia</taxon>
        <taxon>Cytophagales</taxon>
        <taxon>Spirosomataceae</taxon>
        <taxon>Dyadobacter</taxon>
    </lineage>
</organism>
<evidence type="ECO:0000259" key="2">
    <source>
        <dbReference type="Pfam" id="PF04909"/>
    </source>
</evidence>
<dbReference type="PANTHER" id="PTHR21240">
    <property type="entry name" value="2-AMINO-3-CARBOXYLMUCONATE-6-SEMIALDEHYDE DECARBOXYLASE"/>
    <property type="match status" value="1"/>
</dbReference>
<dbReference type="RefSeq" id="WP_215242017.1">
    <property type="nucleotide sequence ID" value="NZ_CAJRAF010000004.1"/>
</dbReference>
<evidence type="ECO:0000313" key="4">
    <source>
        <dbReference type="Proteomes" id="UP000680038"/>
    </source>
</evidence>
<dbReference type="SUPFAM" id="SSF51556">
    <property type="entry name" value="Metallo-dependent hydrolases"/>
    <property type="match status" value="1"/>
</dbReference>
<gene>
    <name evidence="3" type="ORF">DYBT9275_05662</name>
</gene>
<dbReference type="InterPro" id="IPR032465">
    <property type="entry name" value="ACMSD"/>
</dbReference>
<dbReference type="InterPro" id="IPR006680">
    <property type="entry name" value="Amidohydro-rel"/>
</dbReference>
<dbReference type="GO" id="GO:0016831">
    <property type="term" value="F:carboxy-lyase activity"/>
    <property type="evidence" value="ECO:0007669"/>
    <property type="project" value="InterPro"/>
</dbReference>
<dbReference type="AlphaFoldDB" id="A0A916NE22"/>
<dbReference type="Gene3D" id="3.20.20.140">
    <property type="entry name" value="Metal-dependent hydrolases"/>
    <property type="match status" value="1"/>
</dbReference>
<comment type="caution">
    <text evidence="3">The sequence shown here is derived from an EMBL/GenBank/DDBJ whole genome shotgun (WGS) entry which is preliminary data.</text>
</comment>